<proteinExistence type="predicted"/>
<dbReference type="PANTHER" id="PTHR42943">
    <property type="entry name" value="GLUTATHIONE S-TRANSFERASE KAPPA"/>
    <property type="match status" value="1"/>
</dbReference>
<dbReference type="SUPFAM" id="SSF52833">
    <property type="entry name" value="Thioredoxin-like"/>
    <property type="match status" value="1"/>
</dbReference>
<comment type="caution">
    <text evidence="2">The sequence shown here is derived from an EMBL/GenBank/DDBJ whole genome shotgun (WGS) entry which is preliminary data.</text>
</comment>
<dbReference type="RefSeq" id="WP_100378621.1">
    <property type="nucleotide sequence ID" value="NZ_CBCSBW010000001.1"/>
</dbReference>
<dbReference type="InterPro" id="IPR051924">
    <property type="entry name" value="GST_Kappa/NadH"/>
</dbReference>
<dbReference type="InterPro" id="IPR001853">
    <property type="entry name" value="DSBA-like_thioredoxin_dom"/>
</dbReference>
<dbReference type="GO" id="GO:0004364">
    <property type="term" value="F:glutathione transferase activity"/>
    <property type="evidence" value="ECO:0007669"/>
    <property type="project" value="TreeGrafter"/>
</dbReference>
<dbReference type="OrthoDB" id="8560325at2"/>
<evidence type="ECO:0000259" key="1">
    <source>
        <dbReference type="Pfam" id="PF01323"/>
    </source>
</evidence>
<keyword evidence="3" id="KW-1185">Reference proteome</keyword>
<dbReference type="Proteomes" id="UP000229366">
    <property type="component" value="Unassembled WGS sequence"/>
</dbReference>
<protein>
    <submittedName>
        <fullName evidence="2">2-hydroxychromene-2-carboxylate isomerase</fullName>
    </submittedName>
</protein>
<dbReference type="GO" id="GO:0004602">
    <property type="term" value="F:glutathione peroxidase activity"/>
    <property type="evidence" value="ECO:0007669"/>
    <property type="project" value="TreeGrafter"/>
</dbReference>
<dbReference type="GO" id="GO:0006749">
    <property type="term" value="P:glutathione metabolic process"/>
    <property type="evidence" value="ECO:0007669"/>
    <property type="project" value="TreeGrafter"/>
</dbReference>
<dbReference type="Gene3D" id="3.40.30.10">
    <property type="entry name" value="Glutaredoxin"/>
    <property type="match status" value="1"/>
</dbReference>
<dbReference type="PANTHER" id="PTHR42943:SF4">
    <property type="entry name" value="C2H2-TYPE DOMAIN-CONTAINING PROTEIN"/>
    <property type="match status" value="1"/>
</dbReference>
<evidence type="ECO:0000313" key="2">
    <source>
        <dbReference type="EMBL" id="PJI82858.1"/>
    </source>
</evidence>
<dbReference type="AlphaFoldDB" id="A0A2M8VYB7"/>
<name>A0A2M8VYB7_9BURK</name>
<evidence type="ECO:0000313" key="3">
    <source>
        <dbReference type="Proteomes" id="UP000229366"/>
    </source>
</evidence>
<feature type="domain" description="DSBA-like thioredoxin" evidence="1">
    <location>
        <begin position="14"/>
        <end position="191"/>
    </location>
</feature>
<dbReference type="GO" id="GO:0016853">
    <property type="term" value="F:isomerase activity"/>
    <property type="evidence" value="ECO:0007669"/>
    <property type="project" value="UniProtKB-KW"/>
</dbReference>
<organism evidence="2 3">
    <name type="scientific">Polynucleobacter brandtiae</name>
    <dbReference type="NCBI Taxonomy" id="1938816"/>
    <lineage>
        <taxon>Bacteria</taxon>
        <taxon>Pseudomonadati</taxon>
        <taxon>Pseudomonadota</taxon>
        <taxon>Betaproteobacteria</taxon>
        <taxon>Burkholderiales</taxon>
        <taxon>Burkholderiaceae</taxon>
        <taxon>Polynucleobacter</taxon>
    </lineage>
</organism>
<dbReference type="EMBL" id="PGTX01000001">
    <property type="protein sequence ID" value="PJI82858.1"/>
    <property type="molecule type" value="Genomic_DNA"/>
</dbReference>
<dbReference type="Pfam" id="PF01323">
    <property type="entry name" value="DSBA"/>
    <property type="match status" value="1"/>
</dbReference>
<dbReference type="InterPro" id="IPR036249">
    <property type="entry name" value="Thioredoxin-like_sf"/>
</dbReference>
<sequence length="213" mass="24447">MMPTKDENKRTKAVFYYDIISPYTYLYIHQRHRLDEQLEIEPIPILLGGLLRATDNRGPGEVAAKRPHTYQHCVWLAEKLGIPLHFPKHHPFQTVSAQRLLTQLGANWQMVEKAFEYVWVQGKDPNLTWPEFCQYLGVDCSTPKPDSPQIKAQLMANTEQARCIGAFGVPALSFNGHCFWGLDTIDWALEYLNRPNMFQEPAYQSVCNIPSGL</sequence>
<reference evidence="2 3" key="1">
    <citation type="submission" date="2017-11" db="EMBL/GenBank/DDBJ databases">
        <title>Genomic Encyclopedia of Type Strains, Phase III (KMG-III): the genomes of soil and plant-associated and newly described type strains.</title>
        <authorList>
            <person name="Whitman W."/>
        </authorList>
    </citation>
    <scope>NUCLEOTIDE SEQUENCE [LARGE SCALE GENOMIC DNA]</scope>
    <source>
        <strain evidence="2 3">UB-Domo-W1</strain>
    </source>
</reference>
<accession>A0A2M8VYB7</accession>
<gene>
    <name evidence="2" type="ORF">B0G85_0246</name>
</gene>
<keyword evidence="2" id="KW-0413">Isomerase</keyword>